<evidence type="ECO:0000259" key="14">
    <source>
        <dbReference type="Pfam" id="PF00593"/>
    </source>
</evidence>
<keyword evidence="13" id="KW-0732">Signal</keyword>
<keyword evidence="3 11" id="KW-1134">Transmembrane beta strand</keyword>
<keyword evidence="7" id="KW-0406">Ion transport</keyword>
<evidence type="ECO:0000256" key="12">
    <source>
        <dbReference type="RuleBase" id="RU003357"/>
    </source>
</evidence>
<keyword evidence="4" id="KW-0410">Iron transport</keyword>
<protein>
    <submittedName>
        <fullName evidence="16">TonB-dependent receptor</fullName>
    </submittedName>
</protein>
<feature type="signal peptide" evidence="13">
    <location>
        <begin position="1"/>
        <end position="29"/>
    </location>
</feature>
<feature type="domain" description="TonB-dependent receptor plug" evidence="15">
    <location>
        <begin position="60"/>
        <end position="166"/>
    </location>
</feature>
<dbReference type="InterPro" id="IPR012910">
    <property type="entry name" value="Plug_dom"/>
</dbReference>
<evidence type="ECO:0000256" key="4">
    <source>
        <dbReference type="ARBA" id="ARBA00022496"/>
    </source>
</evidence>
<dbReference type="Gene3D" id="2.40.170.20">
    <property type="entry name" value="TonB-dependent receptor, beta-barrel domain"/>
    <property type="match status" value="1"/>
</dbReference>
<comment type="caution">
    <text evidence="16">The sequence shown here is derived from an EMBL/GenBank/DDBJ whole genome shotgun (WGS) entry which is preliminary data.</text>
</comment>
<sequence>MKNIGFYRFPWAVSVCGALASFTSSTLSAQDEAGEPARRSRGVVIEEVIVKAQKRSESIYEVPISISAYSGETIRELGLTDTRDLGNLVPGFSFSDSGYSVPIYTLRGVGFNEASQTASATVGVYIDEQNLAFPVFSKGANLDLERIEVLKGPQGTLYGRNTTGGVINYITAKPGENLEAGLAATLSRFKTYDVEGFVSGPIGERLGARLALRSITSEDGWQTSLTRPEANLGQVDKLSGRGTLVWDSSDTATTELALSGWSDQGEPQAPQAIAIRLQNAVASSALRSAGLPEEMGLPQRVRDHPTVDRDTDDNREADWADLPWQLNETFMMASLRHERSITDNNTLTVLASLADFENDHSFLPQSGLSVRNAEREVIVDTRAWTVEARVDGIWGEGMDWLVGTFVSHDDVYEYQSVYIDEASSSFTIDPANLGQPGPLIGNRVDTYGEQVADAYALFGNANWQLNDAVKLTTGLRYTRERRDFAGCTIDSPNNSAGIGFGNVLNGLSLSTGGSGGIEPGDCLILGDEPSQAPGGPARREPGVYTGVLDEDNLSWRLAADWQVSDDDLLYASYSRGFKSGSFPVLASSDRKQYRPATQERLDALEAGAKFGFFDRALNLNLAAYYYDYKDKQLLGRTFDEVFGPLPILVNVPESEVYGLEAEAQSNPLEGLFVSVAASYLHTEVKEGATLDRDGEEVDLAGNAFNFAPEIEITLIADYTWALSDELDMGVGGDISYSDDTNAVITGEEIFAIDAYAVVNARIHLSSVHDGWKLTAWGRNIVDEVYTSGMFETGADTIARYTGMTRTWGITLDYRYE</sequence>
<evidence type="ECO:0000256" key="1">
    <source>
        <dbReference type="ARBA" id="ARBA00004571"/>
    </source>
</evidence>
<keyword evidence="2 11" id="KW-0813">Transport</keyword>
<evidence type="ECO:0000256" key="6">
    <source>
        <dbReference type="ARBA" id="ARBA00023004"/>
    </source>
</evidence>
<evidence type="ECO:0000256" key="2">
    <source>
        <dbReference type="ARBA" id="ARBA00022448"/>
    </source>
</evidence>
<dbReference type="PANTHER" id="PTHR32552">
    <property type="entry name" value="FERRICHROME IRON RECEPTOR-RELATED"/>
    <property type="match status" value="1"/>
</dbReference>
<dbReference type="RefSeq" id="WP_168448551.1">
    <property type="nucleotide sequence ID" value="NZ_JAAWWK010000001.1"/>
</dbReference>
<dbReference type="EMBL" id="JAAWWK010000001">
    <property type="protein sequence ID" value="NKI16005.1"/>
    <property type="molecule type" value="Genomic_DNA"/>
</dbReference>
<evidence type="ECO:0000256" key="3">
    <source>
        <dbReference type="ARBA" id="ARBA00022452"/>
    </source>
</evidence>
<dbReference type="Pfam" id="PF07715">
    <property type="entry name" value="Plug"/>
    <property type="match status" value="1"/>
</dbReference>
<dbReference type="InterPro" id="IPR039426">
    <property type="entry name" value="TonB-dep_rcpt-like"/>
</dbReference>
<accession>A0ABX1GAL0</accession>
<feature type="domain" description="TonB-dependent receptor-like beta-barrel" evidence="14">
    <location>
        <begin position="305"/>
        <end position="780"/>
    </location>
</feature>
<reference evidence="16 17" key="1">
    <citation type="submission" date="2020-04" db="EMBL/GenBank/DDBJ databases">
        <authorList>
            <person name="Yoon J."/>
        </authorList>
    </citation>
    <scope>NUCLEOTIDE SEQUENCE [LARGE SCALE GENOMIC DNA]</scope>
    <source>
        <strain evidence="16 17">KMU-166</strain>
    </source>
</reference>
<dbReference type="PROSITE" id="PS52016">
    <property type="entry name" value="TONB_DEPENDENT_REC_3"/>
    <property type="match status" value="1"/>
</dbReference>
<keyword evidence="5 11" id="KW-0812">Transmembrane</keyword>
<dbReference type="SUPFAM" id="SSF56935">
    <property type="entry name" value="Porins"/>
    <property type="match status" value="1"/>
</dbReference>
<comment type="similarity">
    <text evidence="11 12">Belongs to the TonB-dependent receptor family.</text>
</comment>
<evidence type="ECO:0000256" key="5">
    <source>
        <dbReference type="ARBA" id="ARBA00022692"/>
    </source>
</evidence>
<evidence type="ECO:0000256" key="10">
    <source>
        <dbReference type="ARBA" id="ARBA00023237"/>
    </source>
</evidence>
<dbReference type="Pfam" id="PF00593">
    <property type="entry name" value="TonB_dep_Rec_b-barrel"/>
    <property type="match status" value="1"/>
</dbReference>
<proteinExistence type="inferred from homology"/>
<evidence type="ECO:0000256" key="8">
    <source>
        <dbReference type="ARBA" id="ARBA00023077"/>
    </source>
</evidence>
<evidence type="ECO:0000256" key="13">
    <source>
        <dbReference type="SAM" id="SignalP"/>
    </source>
</evidence>
<dbReference type="Proteomes" id="UP000765845">
    <property type="component" value="Unassembled WGS sequence"/>
</dbReference>
<evidence type="ECO:0000313" key="17">
    <source>
        <dbReference type="Proteomes" id="UP000765845"/>
    </source>
</evidence>
<evidence type="ECO:0000313" key="16">
    <source>
        <dbReference type="EMBL" id="NKI16005.1"/>
    </source>
</evidence>
<feature type="chain" id="PRO_5045224755" evidence="13">
    <location>
        <begin position="30"/>
        <end position="816"/>
    </location>
</feature>
<name>A0ABX1GAL0_9GAMM</name>
<keyword evidence="6" id="KW-0408">Iron</keyword>
<evidence type="ECO:0000256" key="7">
    <source>
        <dbReference type="ARBA" id="ARBA00023065"/>
    </source>
</evidence>
<evidence type="ECO:0000259" key="15">
    <source>
        <dbReference type="Pfam" id="PF07715"/>
    </source>
</evidence>
<organism evidence="16 17">
    <name type="scientific">Spongiibacter thalassae</name>
    <dbReference type="NCBI Taxonomy" id="2721624"/>
    <lineage>
        <taxon>Bacteria</taxon>
        <taxon>Pseudomonadati</taxon>
        <taxon>Pseudomonadota</taxon>
        <taxon>Gammaproteobacteria</taxon>
        <taxon>Cellvibrionales</taxon>
        <taxon>Spongiibacteraceae</taxon>
        <taxon>Spongiibacter</taxon>
    </lineage>
</organism>
<keyword evidence="8 12" id="KW-0798">TonB box</keyword>
<gene>
    <name evidence="16" type="ORF">HCU74_01105</name>
</gene>
<keyword evidence="16" id="KW-0675">Receptor</keyword>
<evidence type="ECO:0000256" key="11">
    <source>
        <dbReference type="PROSITE-ProRule" id="PRU01360"/>
    </source>
</evidence>
<evidence type="ECO:0000256" key="9">
    <source>
        <dbReference type="ARBA" id="ARBA00023136"/>
    </source>
</evidence>
<dbReference type="InterPro" id="IPR036942">
    <property type="entry name" value="Beta-barrel_TonB_sf"/>
</dbReference>
<comment type="subcellular location">
    <subcellularLocation>
        <location evidence="1 11">Cell outer membrane</location>
        <topology evidence="1 11">Multi-pass membrane protein</topology>
    </subcellularLocation>
</comment>
<dbReference type="PANTHER" id="PTHR32552:SF81">
    <property type="entry name" value="TONB-DEPENDENT OUTER MEMBRANE RECEPTOR"/>
    <property type="match status" value="1"/>
</dbReference>
<dbReference type="InterPro" id="IPR000531">
    <property type="entry name" value="Beta-barrel_TonB"/>
</dbReference>
<keyword evidence="9 11" id="KW-0472">Membrane</keyword>
<keyword evidence="17" id="KW-1185">Reference proteome</keyword>
<keyword evidence="10 11" id="KW-0998">Cell outer membrane</keyword>